<accession>A0A8J5QMN1</accession>
<dbReference type="OrthoDB" id="4014124at2759"/>
<reference evidence="1 2" key="1">
    <citation type="journal article" date="2021" name="DNA Res.">
        <title>Genome analysis of Candida subhashii reveals its hybrid nature and dual mitochondrial genome conformations.</title>
        <authorList>
            <person name="Mixao V."/>
            <person name="Hegedusova E."/>
            <person name="Saus E."/>
            <person name="Pryszcz L.P."/>
            <person name="Cillingova A."/>
            <person name="Nosek J."/>
            <person name="Gabaldon T."/>
        </authorList>
    </citation>
    <scope>NUCLEOTIDE SEQUENCE [LARGE SCALE GENOMIC DNA]</scope>
    <source>
        <strain evidence="1 2">CBS 10753</strain>
    </source>
</reference>
<dbReference type="AlphaFoldDB" id="A0A8J5QMN1"/>
<dbReference type="GeneID" id="73470137"/>
<dbReference type="RefSeq" id="XP_049263390.1">
    <property type="nucleotide sequence ID" value="XM_049407182.1"/>
</dbReference>
<evidence type="ECO:0000313" key="1">
    <source>
        <dbReference type="EMBL" id="KAG7663158.1"/>
    </source>
</evidence>
<dbReference type="EMBL" id="JAGSYN010000144">
    <property type="protein sequence ID" value="KAG7663158.1"/>
    <property type="molecule type" value="Genomic_DNA"/>
</dbReference>
<organism evidence="1 2">
    <name type="scientific">[Candida] subhashii</name>
    <dbReference type="NCBI Taxonomy" id="561895"/>
    <lineage>
        <taxon>Eukaryota</taxon>
        <taxon>Fungi</taxon>
        <taxon>Dikarya</taxon>
        <taxon>Ascomycota</taxon>
        <taxon>Saccharomycotina</taxon>
        <taxon>Pichiomycetes</taxon>
        <taxon>Debaryomycetaceae</taxon>
        <taxon>Spathaspora</taxon>
    </lineage>
</organism>
<gene>
    <name evidence="1" type="ORF">J8A68_003336</name>
</gene>
<sequence length="196" mass="22236">MDTNTYITPNTKDSTTSQFSEIPENWVEFYTSDEHHEIHPDGITLLLHETANQTNLTGEISFAFTQETTSAIELSLVRSSYFGIGFVPLWAMSLLLAGSLAPEWKDTRSLITTYTCPVAAGKSVGMKVFPNVSHVVPWTREVRFSERLRTFIMDSELFQRHEKVRLLALTGYEDVECFYTDLGPNEGPYDLINDLL</sequence>
<dbReference type="Proteomes" id="UP000694255">
    <property type="component" value="Unassembled WGS sequence"/>
</dbReference>
<proteinExistence type="predicted"/>
<keyword evidence="2" id="KW-1185">Reference proteome</keyword>
<protein>
    <submittedName>
        <fullName evidence="1">Uncharacterized protein</fullName>
    </submittedName>
</protein>
<evidence type="ECO:0000313" key="2">
    <source>
        <dbReference type="Proteomes" id="UP000694255"/>
    </source>
</evidence>
<comment type="caution">
    <text evidence="1">The sequence shown here is derived from an EMBL/GenBank/DDBJ whole genome shotgun (WGS) entry which is preliminary data.</text>
</comment>
<name>A0A8J5QMN1_9ASCO</name>